<dbReference type="Proteomes" id="UP000316238">
    <property type="component" value="Unassembled WGS sequence"/>
</dbReference>
<dbReference type="GO" id="GO:0043565">
    <property type="term" value="F:sequence-specific DNA binding"/>
    <property type="evidence" value="ECO:0007669"/>
    <property type="project" value="TreeGrafter"/>
</dbReference>
<accession>A0A521G015</accession>
<evidence type="ECO:0000313" key="3">
    <source>
        <dbReference type="Proteomes" id="UP000316238"/>
    </source>
</evidence>
<name>A0A521G015_9BACT</name>
<dbReference type="Gene3D" id="3.30.70.1290">
    <property type="entry name" value="Transposase IS200-like"/>
    <property type="match status" value="1"/>
</dbReference>
<protein>
    <submittedName>
        <fullName evidence="2">REP element-mobilizing transposase RayT</fullName>
    </submittedName>
</protein>
<dbReference type="SUPFAM" id="SSF143422">
    <property type="entry name" value="Transposase IS200-like"/>
    <property type="match status" value="1"/>
</dbReference>
<gene>
    <name evidence="2" type="ORF">CDV28_12915</name>
</gene>
<dbReference type="InterPro" id="IPR036515">
    <property type="entry name" value="Transposase_17_sf"/>
</dbReference>
<reference evidence="2" key="1">
    <citation type="submission" date="2017-07" db="EMBL/GenBank/DDBJ databases">
        <title>The cable genome - Insights into the physiology and evolution of filamentous bacteria capable of sulfide oxidation via long distance electron transfer.</title>
        <authorList>
            <person name="Thorup C."/>
            <person name="Bjerg J.T."/>
            <person name="Schreiber L."/>
            <person name="Nielsen L.P."/>
            <person name="Kjeldsen K.U."/>
            <person name="Boesen T."/>
            <person name="Boggild A."/>
            <person name="Meysman F."/>
            <person name="Geelhoed J."/>
            <person name="Schramm A."/>
        </authorList>
    </citation>
    <scope>NUCLEOTIDE SEQUENCE [LARGE SCALE GENOMIC DNA]</scope>
    <source>
        <strain evidence="2">GS</strain>
    </source>
</reference>
<proteinExistence type="predicted"/>
<dbReference type="AlphaFoldDB" id="A0A521G015"/>
<organism evidence="2 3">
    <name type="scientific">Candidatus Electronema aureum</name>
    <dbReference type="NCBI Taxonomy" id="2005002"/>
    <lineage>
        <taxon>Bacteria</taxon>
        <taxon>Pseudomonadati</taxon>
        <taxon>Thermodesulfobacteriota</taxon>
        <taxon>Desulfobulbia</taxon>
        <taxon>Desulfobulbales</taxon>
        <taxon>Desulfobulbaceae</taxon>
        <taxon>Candidatus Electronema</taxon>
    </lineage>
</organism>
<dbReference type="PANTHER" id="PTHR36966:SF1">
    <property type="entry name" value="REP-ASSOCIATED TYROSINE TRANSPOSASE"/>
    <property type="match status" value="1"/>
</dbReference>
<dbReference type="PANTHER" id="PTHR36966">
    <property type="entry name" value="REP-ASSOCIATED TYROSINE TRANSPOSASE"/>
    <property type="match status" value="1"/>
</dbReference>
<keyword evidence="3" id="KW-1185">Reference proteome</keyword>
<dbReference type="GO" id="GO:0006313">
    <property type="term" value="P:DNA transposition"/>
    <property type="evidence" value="ECO:0007669"/>
    <property type="project" value="InterPro"/>
</dbReference>
<dbReference type="InterPro" id="IPR052715">
    <property type="entry name" value="RAYT_transposase"/>
</dbReference>
<sequence length="182" mass="20910">MIFNPEIYRRRSIRLPGYDYTRAGAYFITVCASGKECLFGAVENGQMRLNDAGRIADQCWHDIPLHFHHAILDEWVVMPNHVHGIVVLDHCRRDTACRVPTTMATAEQFGRPVAGSISTIVRSFKSAVTHHLNKLHGAVGEKIWQRNFYEHIIRNETELHGIREYIQNNPAKWELDELHVAV</sequence>
<dbReference type="GO" id="GO:0004803">
    <property type="term" value="F:transposase activity"/>
    <property type="evidence" value="ECO:0007669"/>
    <property type="project" value="InterPro"/>
</dbReference>
<evidence type="ECO:0000259" key="1">
    <source>
        <dbReference type="SMART" id="SM01321"/>
    </source>
</evidence>
<dbReference type="EMBL" id="NQJD01000029">
    <property type="protein sequence ID" value="TAA74350.1"/>
    <property type="molecule type" value="Genomic_DNA"/>
</dbReference>
<evidence type="ECO:0000313" key="2">
    <source>
        <dbReference type="EMBL" id="TAA74350.1"/>
    </source>
</evidence>
<dbReference type="InterPro" id="IPR002686">
    <property type="entry name" value="Transposase_17"/>
</dbReference>
<feature type="domain" description="Transposase IS200-like" evidence="1">
    <location>
        <begin position="21"/>
        <end position="169"/>
    </location>
</feature>
<comment type="caution">
    <text evidence="2">The sequence shown here is derived from an EMBL/GenBank/DDBJ whole genome shotgun (WGS) entry which is preliminary data.</text>
</comment>
<dbReference type="SMART" id="SM01321">
    <property type="entry name" value="Y1_Tnp"/>
    <property type="match status" value="1"/>
</dbReference>